<feature type="active site" description="Proton donor/acceptor" evidence="4">
    <location>
        <position position="119"/>
    </location>
</feature>
<evidence type="ECO:0000256" key="6">
    <source>
        <dbReference type="RuleBase" id="RU004417"/>
    </source>
</evidence>
<evidence type="ECO:0000256" key="1">
    <source>
        <dbReference type="ARBA" id="ARBA00006382"/>
    </source>
</evidence>
<evidence type="ECO:0000313" key="9">
    <source>
        <dbReference type="Proteomes" id="UP000184112"/>
    </source>
</evidence>
<organism evidence="8 9">
    <name type="scientific">Flavobacterium johnsoniae</name>
    <name type="common">Cytophaga johnsonae</name>
    <dbReference type="NCBI Taxonomy" id="986"/>
    <lineage>
        <taxon>Bacteria</taxon>
        <taxon>Pseudomonadati</taxon>
        <taxon>Bacteroidota</taxon>
        <taxon>Flavobacteriia</taxon>
        <taxon>Flavobacteriales</taxon>
        <taxon>Flavobacteriaceae</taxon>
        <taxon>Flavobacterium</taxon>
    </lineage>
</organism>
<dbReference type="Pfam" id="PF02812">
    <property type="entry name" value="ELFV_dehydrog_N"/>
    <property type="match status" value="1"/>
</dbReference>
<dbReference type="SUPFAM" id="SSF51735">
    <property type="entry name" value="NAD(P)-binding Rossmann-fold domains"/>
    <property type="match status" value="1"/>
</dbReference>
<dbReference type="Gene3D" id="3.40.50.720">
    <property type="entry name" value="NAD(P)-binding Rossmann-like Domain"/>
    <property type="match status" value="1"/>
</dbReference>
<evidence type="ECO:0000256" key="5">
    <source>
        <dbReference type="PIRSR" id="PIRSR000188-2"/>
    </source>
</evidence>
<dbReference type="EMBL" id="FQWH01000006">
    <property type="protein sequence ID" value="SHH05560.1"/>
    <property type="molecule type" value="Genomic_DNA"/>
</dbReference>
<keyword evidence="3 5" id="KW-0520">NAD</keyword>
<dbReference type="GO" id="GO:0016639">
    <property type="term" value="F:oxidoreductase activity, acting on the CH-NH2 group of donors, NAD or NADP as acceptor"/>
    <property type="evidence" value="ECO:0007669"/>
    <property type="project" value="InterPro"/>
</dbReference>
<dbReference type="InterPro" id="IPR006095">
    <property type="entry name" value="Glu/Leu/Phe/Val/Trp_DH"/>
</dbReference>
<comment type="similarity">
    <text evidence="1 6">Belongs to the Glu/Leu/Phe/Val dehydrogenases family.</text>
</comment>
<dbReference type="PIRSF" id="PIRSF000188">
    <property type="entry name" value="Phe_leu_dh"/>
    <property type="match status" value="1"/>
</dbReference>
<gene>
    <name evidence="8" type="ORF">SAMN05444388_10660</name>
</gene>
<keyword evidence="2 6" id="KW-0560">Oxidoreductase</keyword>
<feature type="domain" description="Glutamate/phenylalanine/leucine/valine/L-tryptophan dehydrogenase C-terminal" evidence="7">
    <location>
        <begin position="183"/>
        <end position="392"/>
    </location>
</feature>
<dbReference type="InterPro" id="IPR006097">
    <property type="entry name" value="Glu/Leu/Phe/Val/Trp_DH_dimer"/>
</dbReference>
<dbReference type="Proteomes" id="UP000184112">
    <property type="component" value="Unassembled WGS sequence"/>
</dbReference>
<dbReference type="SMART" id="SM00839">
    <property type="entry name" value="ELFV_dehydrog"/>
    <property type="match status" value="1"/>
</dbReference>
<dbReference type="GO" id="GO:0006520">
    <property type="term" value="P:amino acid metabolic process"/>
    <property type="evidence" value="ECO:0007669"/>
    <property type="project" value="InterPro"/>
</dbReference>
<feature type="binding site" evidence="5">
    <location>
        <begin position="219"/>
        <end position="224"/>
    </location>
    <ligand>
        <name>NAD(+)</name>
        <dbReference type="ChEBI" id="CHEBI:57540"/>
    </ligand>
</feature>
<accession>A0A1M5PV76</accession>
<dbReference type="InterPro" id="IPR006096">
    <property type="entry name" value="Glu/Leu/Phe/Val/Trp_DH_C"/>
</dbReference>
<evidence type="ECO:0000256" key="4">
    <source>
        <dbReference type="PIRSR" id="PIRSR000188-1"/>
    </source>
</evidence>
<evidence type="ECO:0000256" key="3">
    <source>
        <dbReference type="ARBA" id="ARBA00023027"/>
    </source>
</evidence>
<name>A0A1M5PV76_FLAJO</name>
<keyword evidence="5" id="KW-0547">Nucleotide-binding</keyword>
<dbReference type="Pfam" id="PF00208">
    <property type="entry name" value="ELFV_dehydrog"/>
    <property type="match status" value="2"/>
</dbReference>
<dbReference type="GO" id="GO:0000166">
    <property type="term" value="F:nucleotide binding"/>
    <property type="evidence" value="ECO:0007669"/>
    <property type="project" value="UniProtKB-KW"/>
</dbReference>
<sequence>MCIFCLCLDCLFDEFIIFKQIKTNTMNAAFATGKELQKMDPVFGQLSFDDHEQIVFCNDKDTGLKAIIGIHNSVMGPALGGTRMWNYNTEWEALNDVLRLSRGMTYKSAITGLNIGGGKAVIIGDAKTQKTPELMRKFGEFVHSLSGRYITAEDVGMETKDMDTVRDVTPYVTGISEERGGSGNPSPVTAYGVYLGMKAAAKSQFGSDVLEGKKVLVQGIGHVGETLVDYLTKEGAIVTITDINEEKLYQAASKYNAAIYTGEDLYTADVDIYAPCAMGATINDNTVDKIKAKVIAGAANNQLADENVHGARLQERGILYAPDFLINAGGIINVYAELEHYGKAEIMAKTENIYNTTLEIIDYAAKNGITTHKAALTIAQNRIDARKIENAKK</sequence>
<proteinExistence type="inferred from homology"/>
<dbReference type="Gene3D" id="3.40.50.10860">
    <property type="entry name" value="Leucine Dehydrogenase, chain A, domain 1"/>
    <property type="match status" value="1"/>
</dbReference>
<reference evidence="8 9" key="1">
    <citation type="submission" date="2016-11" db="EMBL/GenBank/DDBJ databases">
        <authorList>
            <person name="Jaros S."/>
            <person name="Januszkiewicz K."/>
            <person name="Wedrychowicz H."/>
        </authorList>
    </citation>
    <scope>NUCLEOTIDE SEQUENCE [LARGE SCALE GENOMIC DNA]</scope>
    <source>
        <strain evidence="8 9">DSM 6792</strain>
    </source>
</reference>
<dbReference type="SUPFAM" id="SSF53223">
    <property type="entry name" value="Aminoacid dehydrogenase-like, N-terminal domain"/>
    <property type="match status" value="1"/>
</dbReference>
<dbReference type="AlphaFoldDB" id="A0A1M5PV76"/>
<evidence type="ECO:0000256" key="2">
    <source>
        <dbReference type="ARBA" id="ARBA00023002"/>
    </source>
</evidence>
<dbReference type="InterPro" id="IPR036291">
    <property type="entry name" value="NAD(P)-bd_dom_sf"/>
</dbReference>
<dbReference type="FunFam" id="3.40.50.10860:FF:000010">
    <property type="entry name" value="Leucine dehydrogenase"/>
    <property type="match status" value="1"/>
</dbReference>
<evidence type="ECO:0000259" key="7">
    <source>
        <dbReference type="SMART" id="SM00839"/>
    </source>
</evidence>
<dbReference type="InterPro" id="IPR016211">
    <property type="entry name" value="Glu/Phe/Leu/Val/Trp_DH_bac/arc"/>
</dbReference>
<dbReference type="PRINTS" id="PR00082">
    <property type="entry name" value="GLFDHDRGNASE"/>
</dbReference>
<dbReference type="InterPro" id="IPR046346">
    <property type="entry name" value="Aminoacid_DH-like_N_sf"/>
</dbReference>
<dbReference type="CDD" id="cd01075">
    <property type="entry name" value="NAD_bind_Leu_Phe_Val_DH"/>
    <property type="match status" value="1"/>
</dbReference>
<dbReference type="PANTHER" id="PTHR42722">
    <property type="entry name" value="LEUCINE DEHYDROGENASE"/>
    <property type="match status" value="1"/>
</dbReference>
<protein>
    <submittedName>
        <fullName evidence="8">Leucine dehydrogenase</fullName>
    </submittedName>
</protein>
<dbReference type="PANTHER" id="PTHR42722:SF1">
    <property type="entry name" value="VALINE DEHYDROGENASE"/>
    <property type="match status" value="1"/>
</dbReference>
<evidence type="ECO:0000313" key="8">
    <source>
        <dbReference type="EMBL" id="SHH05560.1"/>
    </source>
</evidence>